<organism evidence="1 2">
    <name type="scientific">Candidatus Nomurabacteria bacterium CG1_02_43_90</name>
    <dbReference type="NCBI Taxonomy" id="1805281"/>
    <lineage>
        <taxon>Bacteria</taxon>
        <taxon>Candidatus Nomuraibacteriota</taxon>
    </lineage>
</organism>
<name>A0A1J4V827_9BACT</name>
<evidence type="ECO:0000313" key="1">
    <source>
        <dbReference type="EMBL" id="OIO30710.1"/>
    </source>
</evidence>
<accession>A0A1J4V827</accession>
<sequence>MEDVQLSMLKKWDRTLVNAWARNPSVYSVGMNFLEESGVSFFSKQDKHSTAVLVEKFAELGIFARSPKTHHQFSMNVKDFFKIFFQDAHTLLLQNKKEEAREALDWCKVREAQLVLNKENEFVSLPRTSPPQQIPAE</sequence>
<gene>
    <name evidence="1" type="ORF">AUJ77_02790</name>
</gene>
<evidence type="ECO:0000313" key="2">
    <source>
        <dbReference type="Proteomes" id="UP000181992"/>
    </source>
</evidence>
<dbReference type="STRING" id="1805281.AUJ77_02790"/>
<dbReference type="Proteomes" id="UP000181992">
    <property type="component" value="Unassembled WGS sequence"/>
</dbReference>
<reference evidence="1 2" key="1">
    <citation type="journal article" date="2016" name="Environ. Microbiol.">
        <title>Genomic resolution of a cold subsurface aquifer community provides metabolic insights for novel microbes adapted to high CO concentrations.</title>
        <authorList>
            <person name="Probst A.J."/>
            <person name="Castelle C.J."/>
            <person name="Singh A."/>
            <person name="Brown C.T."/>
            <person name="Anantharaman K."/>
            <person name="Sharon I."/>
            <person name="Hug L.A."/>
            <person name="Burstein D."/>
            <person name="Emerson J.B."/>
            <person name="Thomas B.C."/>
            <person name="Banfield J.F."/>
        </authorList>
    </citation>
    <scope>NUCLEOTIDE SEQUENCE [LARGE SCALE GENOMIC DNA]</scope>
    <source>
        <strain evidence="1">CG1_02_43_90</strain>
    </source>
</reference>
<dbReference type="EMBL" id="MNVN01000015">
    <property type="protein sequence ID" value="OIO30710.1"/>
    <property type="molecule type" value="Genomic_DNA"/>
</dbReference>
<protein>
    <submittedName>
        <fullName evidence="1">Uncharacterized protein</fullName>
    </submittedName>
</protein>
<comment type="caution">
    <text evidence="1">The sequence shown here is derived from an EMBL/GenBank/DDBJ whole genome shotgun (WGS) entry which is preliminary data.</text>
</comment>
<dbReference type="AlphaFoldDB" id="A0A1J4V827"/>
<proteinExistence type="predicted"/>